<dbReference type="InParanoid" id="A0A6P8HPM0"/>
<proteinExistence type="predicted"/>
<dbReference type="OrthoDB" id="5979958at2759"/>
<organism evidence="1 2">
    <name type="scientific">Actinia tenebrosa</name>
    <name type="common">Australian red waratah sea anemone</name>
    <dbReference type="NCBI Taxonomy" id="6105"/>
    <lineage>
        <taxon>Eukaryota</taxon>
        <taxon>Metazoa</taxon>
        <taxon>Cnidaria</taxon>
        <taxon>Anthozoa</taxon>
        <taxon>Hexacorallia</taxon>
        <taxon>Actiniaria</taxon>
        <taxon>Actiniidae</taxon>
        <taxon>Actinia</taxon>
    </lineage>
</organism>
<sequence length="112" mass="12392">MAVLSTGFGKSLRFRVFVEAMEIILQRSVSVFIVCPMVGIEQDQILEAESLGITCCSLKKLKMAADTKLIFASAEEIQNPEFRKLLKNPNSILNTSLELIVIDESHTTETAS</sequence>
<dbReference type="Proteomes" id="UP000515163">
    <property type="component" value="Unplaced"/>
</dbReference>
<dbReference type="GeneID" id="116294801"/>
<evidence type="ECO:0000313" key="1">
    <source>
        <dbReference type="Proteomes" id="UP000515163"/>
    </source>
</evidence>
<dbReference type="SUPFAM" id="SSF52540">
    <property type="entry name" value="P-loop containing nucleoside triphosphate hydrolases"/>
    <property type="match status" value="1"/>
</dbReference>
<name>A0A6P8HPM0_ACTTE</name>
<reference evidence="2" key="1">
    <citation type="submission" date="2025-08" db="UniProtKB">
        <authorList>
            <consortium name="RefSeq"/>
        </authorList>
    </citation>
    <scope>IDENTIFICATION</scope>
    <source>
        <tissue evidence="2">Tentacle</tissue>
    </source>
</reference>
<dbReference type="InterPro" id="IPR027417">
    <property type="entry name" value="P-loop_NTPase"/>
</dbReference>
<dbReference type="KEGG" id="aten:116294801"/>
<dbReference type="AlphaFoldDB" id="A0A6P8HPM0"/>
<evidence type="ECO:0000313" key="2">
    <source>
        <dbReference type="RefSeq" id="XP_031558324.1"/>
    </source>
</evidence>
<accession>A0A6P8HPM0</accession>
<dbReference type="RefSeq" id="XP_031558324.1">
    <property type="nucleotide sequence ID" value="XM_031702464.1"/>
</dbReference>
<keyword evidence="1" id="KW-1185">Reference proteome</keyword>
<protein>
    <submittedName>
        <fullName evidence="2">Uncharacterized protein LOC116294801</fullName>
    </submittedName>
</protein>
<feature type="non-terminal residue" evidence="2">
    <location>
        <position position="112"/>
    </location>
</feature>
<dbReference type="Gene3D" id="3.40.50.300">
    <property type="entry name" value="P-loop containing nucleotide triphosphate hydrolases"/>
    <property type="match status" value="1"/>
</dbReference>
<gene>
    <name evidence="2" type="primary">LOC116294801</name>
</gene>